<protein>
    <submittedName>
        <fullName evidence="2">Uncharacterized protein</fullName>
    </submittedName>
</protein>
<gene>
    <name evidence="2" type="ORF">QFZ22_000233</name>
</gene>
<name>A0AAW8F465_9ACTN</name>
<proteinExistence type="predicted"/>
<accession>A0AAW8F465</accession>
<evidence type="ECO:0000313" key="3">
    <source>
        <dbReference type="Proteomes" id="UP001234216"/>
    </source>
</evidence>
<organism evidence="2 3">
    <name type="scientific">Streptomyces canus</name>
    <dbReference type="NCBI Taxonomy" id="58343"/>
    <lineage>
        <taxon>Bacteria</taxon>
        <taxon>Bacillati</taxon>
        <taxon>Actinomycetota</taxon>
        <taxon>Actinomycetes</taxon>
        <taxon>Kitasatosporales</taxon>
        <taxon>Streptomycetaceae</taxon>
        <taxon>Streptomyces</taxon>
        <taxon>Streptomyces aurantiacus group</taxon>
    </lineage>
</organism>
<reference evidence="2" key="1">
    <citation type="submission" date="2023-07" db="EMBL/GenBank/DDBJ databases">
        <title>Comparative genomics of wheat-associated soil bacteria to identify genetic determinants of phenazine resistance.</title>
        <authorList>
            <person name="Mouncey N."/>
        </authorList>
    </citation>
    <scope>NUCLEOTIDE SEQUENCE</scope>
    <source>
        <strain evidence="2">V4I22</strain>
    </source>
</reference>
<evidence type="ECO:0000313" key="2">
    <source>
        <dbReference type="EMBL" id="MDQ0904248.1"/>
    </source>
</evidence>
<evidence type="ECO:0000256" key="1">
    <source>
        <dbReference type="SAM" id="MobiDB-lite"/>
    </source>
</evidence>
<dbReference type="AlphaFoldDB" id="A0AAW8F465"/>
<dbReference type="Proteomes" id="UP001234216">
    <property type="component" value="Unassembled WGS sequence"/>
</dbReference>
<dbReference type="RefSeq" id="WP_306971807.1">
    <property type="nucleotide sequence ID" value="NZ_JAUSZV010000001.1"/>
</dbReference>
<dbReference type="EMBL" id="JAUSZV010000001">
    <property type="protein sequence ID" value="MDQ0904248.1"/>
    <property type="molecule type" value="Genomic_DNA"/>
</dbReference>
<comment type="caution">
    <text evidence="2">The sequence shown here is derived from an EMBL/GenBank/DDBJ whole genome shotgun (WGS) entry which is preliminary data.</text>
</comment>
<feature type="region of interest" description="Disordered" evidence="1">
    <location>
        <begin position="69"/>
        <end position="104"/>
    </location>
</feature>
<feature type="compositionally biased region" description="Basic residues" evidence="1">
    <location>
        <begin position="75"/>
        <end position="84"/>
    </location>
</feature>
<sequence length="125" mass="13989">MINHLAHTEGGVFEDERLNALLRALTPAERQTVYAYAEDDSTTWTEAVAGAPDPEAFGERVRRKTKRLAAEQRRRGQQAHRPGRHPAWPRSCPTGHTRVPVPTDTKLRRSATLRRGTCGCPQVLP</sequence>